<dbReference type="eggNOG" id="COG0071">
    <property type="taxonomic scope" value="Bacteria"/>
</dbReference>
<reference evidence="6 7" key="1">
    <citation type="journal article" date="2006" name="Proc. Natl. Acad. Sci. U.S.A.">
        <title>Burkholderia xenovorans LB400 harbors a multi-replicon, 9.73-Mbp genome shaped for versatility.</title>
        <authorList>
            <person name="Chain P.S."/>
            <person name="Denef V.J."/>
            <person name="Konstantinidis K.T."/>
            <person name="Vergez L.M."/>
            <person name="Agullo L."/>
            <person name="Reyes V.L."/>
            <person name="Hauser L."/>
            <person name="Cordova M."/>
            <person name="Gomez L."/>
            <person name="Gonzalez M."/>
            <person name="Land M."/>
            <person name="Lao V."/>
            <person name="Larimer F."/>
            <person name="LiPuma J.J."/>
            <person name="Mahenthiralingam E."/>
            <person name="Malfatti S.A."/>
            <person name="Marx C.J."/>
            <person name="Parnell J.J."/>
            <person name="Ramette A."/>
            <person name="Richardson P."/>
            <person name="Seeger M."/>
            <person name="Smith D."/>
            <person name="Spilker T."/>
            <person name="Sul W.J."/>
            <person name="Tsoi T.V."/>
            <person name="Ulrich L.E."/>
            <person name="Zhulin I.B."/>
            <person name="Tiedje J.M."/>
        </authorList>
    </citation>
    <scope>NUCLEOTIDE SEQUENCE [LARGE SCALE GENOMIC DNA]</scope>
    <source>
        <strain evidence="6 7">LB400</strain>
    </source>
</reference>
<dbReference type="InterPro" id="IPR002068">
    <property type="entry name" value="A-crystallin/Hsp20_dom"/>
</dbReference>
<dbReference type="STRING" id="266265.Bxe_A2613"/>
<name>Q13ZX1_PARXL</name>
<dbReference type="Gene3D" id="2.60.40.790">
    <property type="match status" value="1"/>
</dbReference>
<dbReference type="KEGG" id="bxe:Bxe_A2613"/>
<protein>
    <submittedName>
        <fullName evidence="6">Small heat shock protein, Hsp20 family</fullName>
    </submittedName>
</protein>
<evidence type="ECO:0000313" key="6">
    <source>
        <dbReference type="EMBL" id="ABE30368.1"/>
    </source>
</evidence>
<keyword evidence="7" id="KW-1185">Reference proteome</keyword>
<feature type="compositionally biased region" description="Low complexity" evidence="3">
    <location>
        <begin position="16"/>
        <end position="32"/>
    </location>
</feature>
<evidence type="ECO:0000259" key="4">
    <source>
        <dbReference type="PROSITE" id="PS01031"/>
    </source>
</evidence>
<dbReference type="EMBL" id="CP000270">
    <property type="protein sequence ID" value="ABE30368.1"/>
    <property type="molecule type" value="Genomic_DNA"/>
</dbReference>
<dbReference type="InterPro" id="IPR008978">
    <property type="entry name" value="HSP20-like_chaperone"/>
</dbReference>
<dbReference type="CDD" id="cd06464">
    <property type="entry name" value="ACD_sHsps-like"/>
    <property type="match status" value="1"/>
</dbReference>
<evidence type="ECO:0000256" key="2">
    <source>
        <dbReference type="RuleBase" id="RU003616"/>
    </source>
</evidence>
<evidence type="ECO:0000256" key="3">
    <source>
        <dbReference type="SAM" id="MobiDB-lite"/>
    </source>
</evidence>
<keyword evidence="6" id="KW-0346">Stress response</keyword>
<feature type="region of interest" description="Disordered" evidence="3">
    <location>
        <begin position="1"/>
        <end position="32"/>
    </location>
</feature>
<comment type="similarity">
    <text evidence="1 2">Belongs to the small heat shock protein (HSP20) family.</text>
</comment>
<feature type="domain" description="SHSP" evidence="4">
    <location>
        <begin position="31"/>
        <end position="142"/>
    </location>
</feature>
<proteinExistence type="inferred from homology"/>
<feature type="compositionally biased region" description="Basic and acidic residues" evidence="3">
    <location>
        <begin position="1"/>
        <end position="14"/>
    </location>
</feature>
<evidence type="ECO:0000256" key="1">
    <source>
        <dbReference type="PROSITE-ProRule" id="PRU00285"/>
    </source>
</evidence>
<accession>Q13ZX1</accession>
<evidence type="ECO:0000313" key="5">
    <source>
        <dbReference type="EMBL" id="ABE30338.1"/>
    </source>
</evidence>
<gene>
    <name evidence="6" type="ORF">Bxe_A2613</name>
    <name evidence="5" type="ORF">Bxe_A4540</name>
</gene>
<dbReference type="EMBL" id="CP000270">
    <property type="protein sequence ID" value="ABE30338.1"/>
    <property type="molecule type" value="Genomic_DNA"/>
</dbReference>
<sequence length="142" mass="15480">MTMNDRTEVAERSSETGAAVARQQAGANAGARRTTLTPAVDIFEDGQGVTLLADLPGVSREKLDIRVQDNRLYIEAEAVVSTPSGLRLQHAEVQDPHFARAFTLSGNFDTSRIDAQLRDGILKLNIPRRDEARPRRIAVTAG</sequence>
<dbReference type="InterPro" id="IPR031107">
    <property type="entry name" value="Small_HSP"/>
</dbReference>
<evidence type="ECO:0000313" key="7">
    <source>
        <dbReference type="Proteomes" id="UP000001817"/>
    </source>
</evidence>
<dbReference type="PROSITE" id="PS01031">
    <property type="entry name" value="SHSP"/>
    <property type="match status" value="1"/>
</dbReference>
<dbReference type="PANTHER" id="PTHR11527">
    <property type="entry name" value="HEAT-SHOCK PROTEIN 20 FAMILY MEMBER"/>
    <property type="match status" value="1"/>
</dbReference>
<dbReference type="KEGG" id="bxe:Bxe_A4540"/>
<dbReference type="AlphaFoldDB" id="Q13ZX1"/>
<dbReference type="SUPFAM" id="SSF49764">
    <property type="entry name" value="HSP20-like chaperones"/>
    <property type="match status" value="1"/>
</dbReference>
<reference evidence="6" key="2">
    <citation type="submission" date="2006-03" db="EMBL/GenBank/DDBJ databases">
        <title>Complete sequence of Chromosome 1 of Burkholderia xenovorans LB400.</title>
        <authorList>
            <consortium name="US DOE Joint Genome Institute"/>
            <person name="Copeland A."/>
            <person name="Lucas S."/>
            <person name="Lapidus A."/>
            <person name="Barry K."/>
            <person name="Detter J.C."/>
            <person name="Glavina del Rio T."/>
            <person name="Hammon N."/>
            <person name="Israni S."/>
            <person name="Pitluck S."/>
            <person name="Chain P."/>
            <person name="Malfatti S."/>
            <person name="Shin M."/>
            <person name="Vergez L."/>
            <person name="Schmutz J."/>
            <person name="Larimer F."/>
            <person name="Land M."/>
            <person name="Kyrpides N."/>
            <person name="Lykidis A."/>
            <person name="Richardson P."/>
        </authorList>
    </citation>
    <scope>NUCLEOTIDE SEQUENCE</scope>
    <source>
        <strain evidence="6">LB400</strain>
    </source>
</reference>
<dbReference type="Pfam" id="PF00011">
    <property type="entry name" value="HSP20"/>
    <property type="match status" value="1"/>
</dbReference>
<dbReference type="Proteomes" id="UP000001817">
    <property type="component" value="Chromosome 1"/>
</dbReference>
<organism evidence="6 7">
    <name type="scientific">Paraburkholderia xenovorans (strain LB400)</name>
    <dbReference type="NCBI Taxonomy" id="266265"/>
    <lineage>
        <taxon>Bacteria</taxon>
        <taxon>Pseudomonadati</taxon>
        <taxon>Pseudomonadota</taxon>
        <taxon>Betaproteobacteria</taxon>
        <taxon>Burkholderiales</taxon>
        <taxon>Burkholderiaceae</taxon>
        <taxon>Paraburkholderia</taxon>
    </lineage>
</organism>